<comment type="caution">
    <text evidence="1">The sequence shown here is derived from an EMBL/GenBank/DDBJ whole genome shotgun (WGS) entry which is preliminary data.</text>
</comment>
<keyword evidence="2" id="KW-1185">Reference proteome</keyword>
<evidence type="ECO:0000313" key="1">
    <source>
        <dbReference type="EMBL" id="GME46797.1"/>
    </source>
</evidence>
<protein>
    <submittedName>
        <fullName evidence="1">GMC oxidoreductase</fullName>
    </submittedName>
</protein>
<accession>A0ACB5SLH4</accession>
<dbReference type="Proteomes" id="UP001165186">
    <property type="component" value="Unassembled WGS sequence"/>
</dbReference>
<proteinExistence type="predicted"/>
<organism evidence="1 2">
    <name type="scientific">Neofusicoccum parvum</name>
    <dbReference type="NCBI Taxonomy" id="310453"/>
    <lineage>
        <taxon>Eukaryota</taxon>
        <taxon>Fungi</taxon>
        <taxon>Dikarya</taxon>
        <taxon>Ascomycota</taxon>
        <taxon>Pezizomycotina</taxon>
        <taxon>Dothideomycetes</taxon>
        <taxon>Dothideomycetes incertae sedis</taxon>
        <taxon>Botryosphaeriales</taxon>
        <taxon>Botryosphaeriaceae</taxon>
        <taxon>Neofusicoccum</taxon>
    </lineage>
</organism>
<dbReference type="EMBL" id="BSXG01000127">
    <property type="protein sequence ID" value="GME46797.1"/>
    <property type="molecule type" value="Genomic_DNA"/>
</dbReference>
<sequence>MATEREEYDFIVVGGGTAGLVVAARLTEDESKSVLVIEAGANRKGDAKIDTPGMMTSLYDDPDYDWAFMTEPQLKLNEYMEEELQGTTGPLQITIPDGYSSFHEAWMQTFQELGFNTADDPIGGEKLGAFTNPVSIHPTSKTREYSASSYLSDTVIGRPNLHVRTETTVEKINLESGPDGSVTATGVQVLTKDGDRKVYQVKPEGEVILAAGTIKSPQLLELSGIGNGEILSEHGIPLLVDLPGVGQNLQDHVFSSISYEIADNQMSSDCLRNPSILQTVLQQYQVSRSGPMAGTLLSSAYLPTTSDASALSPDALDSLLTTHLDDAPYTAFHSSAPQHALLRSRLADPATPTGTLLLLPLQLNIHDADGPQPPPTTTQTLLAPTTPGNYITLAAALPHPLSRGAVHIASPRPAAPPRIDPRYLSHPLDRALLARHTQLADAAARCAPLRALLKDGGRTIPSAASPVVGLEAAAEVVRARAWSAWQPVGTCAMMPRGLGGVVDARLRVHGARGLRVVDASVFPLVPVGGVLATVYAVAEKAADVIKEGWSGGECGGCD</sequence>
<evidence type="ECO:0000313" key="2">
    <source>
        <dbReference type="Proteomes" id="UP001165186"/>
    </source>
</evidence>
<gene>
    <name evidence="1" type="primary">g1246</name>
    <name evidence="1" type="ORF">NpPPO83_00001246</name>
</gene>
<reference evidence="1" key="1">
    <citation type="submission" date="2024-09" db="EMBL/GenBank/DDBJ databases">
        <title>Draft Genome Sequences of Neofusicoccum parvum.</title>
        <authorList>
            <person name="Ashida A."/>
            <person name="Camagna M."/>
            <person name="Tanaka A."/>
            <person name="Takemoto D."/>
        </authorList>
    </citation>
    <scope>NUCLEOTIDE SEQUENCE</scope>
    <source>
        <strain evidence="1">PPO83</strain>
    </source>
</reference>
<name>A0ACB5SLH4_9PEZI</name>